<name>A0A6A1WQF9_9ROSI</name>
<dbReference type="GO" id="GO:0004722">
    <property type="term" value="F:protein serine/threonine phosphatase activity"/>
    <property type="evidence" value="ECO:0007669"/>
    <property type="project" value="InterPro"/>
</dbReference>
<gene>
    <name evidence="3" type="ORF">CJ030_MR1G025234</name>
</gene>
<evidence type="ECO:0000313" key="3">
    <source>
        <dbReference type="EMBL" id="KAB1226017.1"/>
    </source>
</evidence>
<dbReference type="SUPFAM" id="SSF81606">
    <property type="entry name" value="PP2C-like"/>
    <property type="match status" value="1"/>
</dbReference>
<keyword evidence="4" id="KW-1185">Reference proteome</keyword>
<dbReference type="PANTHER" id="PTHR13832:SF833">
    <property type="entry name" value="PROTEIN PHOSPHATASE 2C-LIKE PROTEIN"/>
    <property type="match status" value="1"/>
</dbReference>
<dbReference type="CDD" id="cd00143">
    <property type="entry name" value="PP2Cc"/>
    <property type="match status" value="1"/>
</dbReference>
<dbReference type="Gene3D" id="3.60.40.10">
    <property type="entry name" value="PPM-type phosphatase domain"/>
    <property type="match status" value="1"/>
</dbReference>
<dbReference type="SMART" id="SM00332">
    <property type="entry name" value="PP2Cc"/>
    <property type="match status" value="1"/>
</dbReference>
<dbReference type="PANTHER" id="PTHR13832">
    <property type="entry name" value="PROTEIN PHOSPHATASE 2C"/>
    <property type="match status" value="1"/>
</dbReference>
<sequence>MGNSFGKITVCFTGGEEAHRRQDLPGLLDPLDEGLGHSFVYVRPDPSRLSSSKVHSEETTTFKTISGASVSANTWTPLSTAVVDVYSYSSCDRAAAFESSNSFASVPLQPIPRNLMNSGPISGSLYDISCSGPLERGFLSGPIERGFMSGPIDHGLYSGPIERGSSDQFQRSFSQGGLAFKPRSRKGKLIRVLQRALSKAMTRGQRNSMVAPIKGGVVKEPDWIVGPEKHHNENLTVSSVNLSSDGSLEDEDSSESQNLQWAQGKAGEDRVHVVVSEEHGWVFVGIYDGFNGPDAPDFLLCNLYSAVHKELKGLLWDDEVESATNTTTSAPATCSPVLPQNSDSDYNTNPEMEDCNGNSAWNGTLGDTCARCVVEEQENYPCASGDDDGKRKRGKKSSRSKKKWEENQKRWRWRCEWDRERVELDRKLKEQLLNSSYKSGAEGSRATNHSDVLKALSQALRKTEEAYLEVADKMVEENPELALMGSCVLVMLMKGEDVYVMNVGDSRAVLAQKAEPDYWLGKIRENLERINEETMHDLEASDGDRPSTCPNLTAFQLTVDHSTSVEEEVQRIKNEHLDDACAVMNDRVKGSLKVTRAFGAGFLKQPKWNNALLEMFRIDYIGTSPYINCFPSLYHHGLGPKDRFLILSSDGLYQYFTNEEAVSEVELFLTLQPEGDPAQHLIEEVLFRAAKKAGMDFHELLEIPQGDRRRYHDDISIIVISLEGRIWRSCV</sequence>
<dbReference type="InterPro" id="IPR015655">
    <property type="entry name" value="PP2C"/>
</dbReference>
<organism evidence="3 4">
    <name type="scientific">Morella rubra</name>
    <name type="common">Chinese bayberry</name>
    <dbReference type="NCBI Taxonomy" id="262757"/>
    <lineage>
        <taxon>Eukaryota</taxon>
        <taxon>Viridiplantae</taxon>
        <taxon>Streptophyta</taxon>
        <taxon>Embryophyta</taxon>
        <taxon>Tracheophyta</taxon>
        <taxon>Spermatophyta</taxon>
        <taxon>Magnoliopsida</taxon>
        <taxon>eudicotyledons</taxon>
        <taxon>Gunneridae</taxon>
        <taxon>Pentapetalae</taxon>
        <taxon>rosids</taxon>
        <taxon>fabids</taxon>
        <taxon>Fagales</taxon>
        <taxon>Myricaceae</taxon>
        <taxon>Morella</taxon>
    </lineage>
</organism>
<feature type="region of interest" description="Disordered" evidence="1">
    <location>
        <begin position="381"/>
        <end position="401"/>
    </location>
</feature>
<dbReference type="InterPro" id="IPR001932">
    <property type="entry name" value="PPM-type_phosphatase-like_dom"/>
</dbReference>
<dbReference type="Pfam" id="PF00481">
    <property type="entry name" value="PP2C"/>
    <property type="match status" value="2"/>
</dbReference>
<evidence type="ECO:0000259" key="2">
    <source>
        <dbReference type="PROSITE" id="PS51746"/>
    </source>
</evidence>
<dbReference type="AlphaFoldDB" id="A0A6A1WQF9"/>
<dbReference type="EMBL" id="RXIC02000019">
    <property type="protein sequence ID" value="KAB1226017.1"/>
    <property type="molecule type" value="Genomic_DNA"/>
</dbReference>
<feature type="compositionally biased region" description="Basic residues" evidence="1">
    <location>
        <begin position="391"/>
        <end position="401"/>
    </location>
</feature>
<dbReference type="Proteomes" id="UP000516437">
    <property type="component" value="Chromosome 1"/>
</dbReference>
<proteinExistence type="predicted"/>
<dbReference type="PROSITE" id="PS51746">
    <property type="entry name" value="PPM_2"/>
    <property type="match status" value="1"/>
</dbReference>
<dbReference type="OrthoDB" id="420076at2759"/>
<dbReference type="InterPro" id="IPR036457">
    <property type="entry name" value="PPM-type-like_dom_sf"/>
</dbReference>
<reference evidence="3 4" key="1">
    <citation type="journal article" date="2019" name="Plant Biotechnol. J.">
        <title>The red bayberry genome and genetic basis of sex determination.</title>
        <authorList>
            <person name="Jia H.M."/>
            <person name="Jia H.J."/>
            <person name="Cai Q.L."/>
            <person name="Wang Y."/>
            <person name="Zhao H.B."/>
            <person name="Yang W.F."/>
            <person name="Wang G.Y."/>
            <person name="Li Y.H."/>
            <person name="Zhan D.L."/>
            <person name="Shen Y.T."/>
            <person name="Niu Q.F."/>
            <person name="Chang L."/>
            <person name="Qiu J."/>
            <person name="Zhao L."/>
            <person name="Xie H.B."/>
            <person name="Fu W.Y."/>
            <person name="Jin J."/>
            <person name="Li X.W."/>
            <person name="Jiao Y."/>
            <person name="Zhou C.C."/>
            <person name="Tu T."/>
            <person name="Chai C.Y."/>
            <person name="Gao J.L."/>
            <person name="Fan L.J."/>
            <person name="van de Weg E."/>
            <person name="Wang J.Y."/>
            <person name="Gao Z.S."/>
        </authorList>
    </citation>
    <scope>NUCLEOTIDE SEQUENCE [LARGE SCALE GENOMIC DNA]</scope>
    <source>
        <tissue evidence="3">Leaves</tissue>
    </source>
</reference>
<evidence type="ECO:0000313" key="4">
    <source>
        <dbReference type="Proteomes" id="UP000516437"/>
    </source>
</evidence>
<evidence type="ECO:0000256" key="1">
    <source>
        <dbReference type="SAM" id="MobiDB-lite"/>
    </source>
</evidence>
<protein>
    <recommendedName>
        <fullName evidence="2">PPM-type phosphatase domain-containing protein</fullName>
    </recommendedName>
</protein>
<comment type="caution">
    <text evidence="3">The sequence shown here is derived from an EMBL/GenBank/DDBJ whole genome shotgun (WGS) entry which is preliminary data.</text>
</comment>
<accession>A0A6A1WQF9</accession>
<feature type="domain" description="PPM-type phosphatase" evidence="2">
    <location>
        <begin position="252"/>
        <end position="722"/>
    </location>
</feature>